<evidence type="ECO:0000256" key="3">
    <source>
        <dbReference type="ARBA" id="ARBA00023295"/>
    </source>
</evidence>
<organism evidence="6 7">
    <name type="scientific">Mixia osmundae (strain CBS 9802 / IAM 14324 / JCM 22182 / KY 12970)</name>
    <dbReference type="NCBI Taxonomy" id="764103"/>
    <lineage>
        <taxon>Eukaryota</taxon>
        <taxon>Fungi</taxon>
        <taxon>Dikarya</taxon>
        <taxon>Basidiomycota</taxon>
        <taxon>Pucciniomycotina</taxon>
        <taxon>Mixiomycetes</taxon>
        <taxon>Mixiales</taxon>
        <taxon>Mixiaceae</taxon>
        <taxon>Mixia</taxon>
    </lineage>
</organism>
<dbReference type="InParanoid" id="G7E0B7"/>
<comment type="similarity">
    <text evidence="1 4">Belongs to the glycosyl hydrolase 26 family.</text>
</comment>
<dbReference type="Gene3D" id="3.20.20.80">
    <property type="entry name" value="Glycosidases"/>
    <property type="match status" value="1"/>
</dbReference>
<comment type="caution">
    <text evidence="4">Lacks conserved residue(s) required for the propagation of feature annotation.</text>
</comment>
<dbReference type="InterPro" id="IPR022790">
    <property type="entry name" value="GH26_dom"/>
</dbReference>
<evidence type="ECO:0000256" key="2">
    <source>
        <dbReference type="ARBA" id="ARBA00022801"/>
    </source>
</evidence>
<proteinExistence type="inferred from homology"/>
<dbReference type="eggNOG" id="ENOG502S6DF">
    <property type="taxonomic scope" value="Eukaryota"/>
</dbReference>
<dbReference type="GO" id="GO:0006080">
    <property type="term" value="P:substituted mannan metabolic process"/>
    <property type="evidence" value="ECO:0007669"/>
    <property type="project" value="InterPro"/>
</dbReference>
<dbReference type="GO" id="GO:0016985">
    <property type="term" value="F:mannan endo-1,4-beta-mannosidase activity"/>
    <property type="evidence" value="ECO:0007669"/>
    <property type="project" value="InterPro"/>
</dbReference>
<dbReference type="OrthoDB" id="428177at2759"/>
<dbReference type="RefSeq" id="XP_014570892.1">
    <property type="nucleotide sequence ID" value="XM_014715406.1"/>
</dbReference>
<dbReference type="PANTHER" id="PTHR40079">
    <property type="entry name" value="MANNAN ENDO-1,4-BETA-MANNOSIDASE E-RELATED"/>
    <property type="match status" value="1"/>
</dbReference>
<reference evidence="6 7" key="1">
    <citation type="journal article" date="2011" name="J. Gen. Appl. Microbiol.">
        <title>Draft genome sequencing of the enigmatic basidiomycete Mixia osmundae.</title>
        <authorList>
            <person name="Nishida H."/>
            <person name="Nagatsuka Y."/>
            <person name="Sugiyama J."/>
        </authorList>
    </citation>
    <scope>NUCLEOTIDE SEQUENCE [LARGE SCALE GENOMIC DNA]</scope>
    <source>
        <strain evidence="7">CBS 9802 / IAM 14324 / JCM 22182 / KY 12970</strain>
    </source>
</reference>
<dbReference type="HOGENOM" id="CLU_630192_0_0_1"/>
<gene>
    <name evidence="6" type="primary">Mo02943</name>
    <name evidence="6" type="ORF">E5Q_02943</name>
</gene>
<keyword evidence="7" id="KW-1185">Reference proteome</keyword>
<dbReference type="Proteomes" id="UP000009131">
    <property type="component" value="Unassembled WGS sequence"/>
</dbReference>
<dbReference type="AlphaFoldDB" id="G7E0B7"/>
<name>G7E0B7_MIXOS</name>
<dbReference type="InterPro" id="IPR000805">
    <property type="entry name" value="Glyco_hydro_26"/>
</dbReference>
<evidence type="ECO:0000256" key="4">
    <source>
        <dbReference type="PROSITE-ProRule" id="PRU01100"/>
    </source>
</evidence>
<dbReference type="EMBL" id="BABT02000076">
    <property type="protein sequence ID" value="GAA96277.1"/>
    <property type="molecule type" value="Genomic_DNA"/>
</dbReference>
<dbReference type="Pfam" id="PF02156">
    <property type="entry name" value="Glyco_hydro_26"/>
    <property type="match status" value="1"/>
</dbReference>
<dbReference type="InterPro" id="IPR017853">
    <property type="entry name" value="GH"/>
</dbReference>
<feature type="domain" description="GH26" evidence="5">
    <location>
        <begin position="195"/>
        <end position="395"/>
    </location>
</feature>
<evidence type="ECO:0000313" key="6">
    <source>
        <dbReference type="EMBL" id="GAA96277.1"/>
    </source>
</evidence>
<dbReference type="SUPFAM" id="SSF51445">
    <property type="entry name" value="(Trans)glycosidases"/>
    <property type="match status" value="1"/>
</dbReference>
<comment type="caution">
    <text evidence="6">The sequence shown here is derived from an EMBL/GenBank/DDBJ whole genome shotgun (WGS) entry which is preliminary data.</text>
</comment>
<sequence>MPWRTSVPARSELAAWAGEAAKERLRRHASSRNTKAEVFALPVEFRVSIFADASALCISFASTRQRRDCCLTSQNPKIVRCRAASNQLFGLSNASDAMTINGVHIGFLPDWTRENPRALNQQLGKPMQIIGDYLYVAQGDASYSQAQYHYSAIVPYAASSVYAPAILPGFAFNSSTGWTQDLSDGLASMAARFNAKGQTPAAFVAAWRNVHDTIRANPSCNNTFLLWSPNVYTSDPDDLQGYTQYYPGDDYVDIAGISYYAVSRDRVANDVPDDTAFVDGFASFYKLYGAIHPIVISETSAPFNYLLPADFDSSGPDTDISGPLPNTTTLTAEPNSASELDMKMAWFEQMTAPAVVRKYPNLTAISWFNYFKESTNNTLADFRAVGQPDVTTFFRQYIGNSTAFANGYTGSADTLAHHARTLIALLPVVVTILSI</sequence>
<dbReference type="OMA" id="YMATIEL"/>
<dbReference type="PROSITE" id="PS51764">
    <property type="entry name" value="GH26"/>
    <property type="match status" value="1"/>
</dbReference>
<evidence type="ECO:0000256" key="1">
    <source>
        <dbReference type="ARBA" id="ARBA00007754"/>
    </source>
</evidence>
<accession>G7E0B7</accession>
<keyword evidence="3" id="KW-0326">Glycosidase</keyword>
<evidence type="ECO:0000259" key="5">
    <source>
        <dbReference type="PROSITE" id="PS51764"/>
    </source>
</evidence>
<dbReference type="PANTHER" id="PTHR40079:SF6">
    <property type="entry name" value="GH26 DOMAIN-CONTAINING PROTEIN"/>
    <property type="match status" value="1"/>
</dbReference>
<reference evidence="6 7" key="2">
    <citation type="journal article" date="2012" name="Open Biol.">
        <title>Characteristics of nucleosomes and linker DNA regions on the genome of the basidiomycete Mixia osmundae revealed by mono- and dinucleosome mapping.</title>
        <authorList>
            <person name="Nishida H."/>
            <person name="Kondo S."/>
            <person name="Matsumoto T."/>
            <person name="Suzuki Y."/>
            <person name="Yoshikawa H."/>
            <person name="Taylor T.D."/>
            <person name="Sugiyama J."/>
        </authorList>
    </citation>
    <scope>NUCLEOTIDE SEQUENCE [LARGE SCALE GENOMIC DNA]</scope>
    <source>
        <strain evidence="7">CBS 9802 / IAM 14324 / JCM 22182 / KY 12970</strain>
    </source>
</reference>
<keyword evidence="2" id="KW-0378">Hydrolase</keyword>
<evidence type="ECO:0000313" key="7">
    <source>
        <dbReference type="Proteomes" id="UP000009131"/>
    </source>
</evidence>
<protein>
    <recommendedName>
        <fullName evidence="5">GH26 domain-containing protein</fullName>
    </recommendedName>
</protein>